<proteinExistence type="predicted"/>
<dbReference type="AlphaFoldDB" id="A0A3L6EU10"/>
<reference evidence="1 2" key="1">
    <citation type="journal article" date="2018" name="Nat. Genet.">
        <title>Extensive intraspecific gene order and gene structural variations between Mo17 and other maize genomes.</title>
        <authorList>
            <person name="Sun S."/>
            <person name="Zhou Y."/>
            <person name="Chen J."/>
            <person name="Shi J."/>
            <person name="Zhao H."/>
            <person name="Zhao H."/>
            <person name="Song W."/>
            <person name="Zhang M."/>
            <person name="Cui Y."/>
            <person name="Dong X."/>
            <person name="Liu H."/>
            <person name="Ma X."/>
            <person name="Jiao Y."/>
            <person name="Wang B."/>
            <person name="Wei X."/>
            <person name="Stein J.C."/>
            <person name="Glaubitz J.C."/>
            <person name="Lu F."/>
            <person name="Yu G."/>
            <person name="Liang C."/>
            <person name="Fengler K."/>
            <person name="Li B."/>
            <person name="Rafalski A."/>
            <person name="Schnable P.S."/>
            <person name="Ware D.H."/>
            <person name="Buckler E.S."/>
            <person name="Lai J."/>
        </authorList>
    </citation>
    <scope>NUCLEOTIDE SEQUENCE [LARGE SCALE GENOMIC DNA]</scope>
    <source>
        <strain evidence="2">cv. Missouri 17</strain>
        <tissue evidence="1">Seedling</tissue>
    </source>
</reference>
<accession>A0A3L6EU10</accession>
<protein>
    <submittedName>
        <fullName evidence="1">Uncharacterized protein</fullName>
    </submittedName>
</protein>
<evidence type="ECO:0000313" key="1">
    <source>
        <dbReference type="EMBL" id="PWZ24305.1"/>
    </source>
</evidence>
<organism evidence="1 2">
    <name type="scientific">Zea mays</name>
    <name type="common">Maize</name>
    <dbReference type="NCBI Taxonomy" id="4577"/>
    <lineage>
        <taxon>Eukaryota</taxon>
        <taxon>Viridiplantae</taxon>
        <taxon>Streptophyta</taxon>
        <taxon>Embryophyta</taxon>
        <taxon>Tracheophyta</taxon>
        <taxon>Spermatophyta</taxon>
        <taxon>Magnoliopsida</taxon>
        <taxon>Liliopsida</taxon>
        <taxon>Poales</taxon>
        <taxon>Poaceae</taxon>
        <taxon>PACMAD clade</taxon>
        <taxon>Panicoideae</taxon>
        <taxon>Andropogonodae</taxon>
        <taxon>Andropogoneae</taxon>
        <taxon>Tripsacinae</taxon>
        <taxon>Zea</taxon>
    </lineage>
</organism>
<comment type="caution">
    <text evidence="1">The sequence shown here is derived from an EMBL/GenBank/DDBJ whole genome shotgun (WGS) entry which is preliminary data.</text>
</comment>
<dbReference type="ExpressionAtlas" id="A0A3L6EU10">
    <property type="expression patterns" value="baseline and differential"/>
</dbReference>
<gene>
    <name evidence="1" type="ORF">Zm00014a_034770</name>
</gene>
<evidence type="ECO:0000313" key="2">
    <source>
        <dbReference type="Proteomes" id="UP000251960"/>
    </source>
</evidence>
<dbReference type="EMBL" id="NCVQ01000006">
    <property type="protein sequence ID" value="PWZ24305.1"/>
    <property type="molecule type" value="Genomic_DNA"/>
</dbReference>
<name>A0A3L6EU10_MAIZE</name>
<sequence length="64" mass="7503">MPPKEWLRPIPGPNWGKIKLLQLVGLCRWEYHRALGANLDNDLLVLKAVNYLFLHQVVKLFPLR</sequence>
<dbReference type="Proteomes" id="UP000251960">
    <property type="component" value="Chromosome 5"/>
</dbReference>